<evidence type="ECO:0000313" key="2">
    <source>
        <dbReference type="EMBL" id="EFJ14387.1"/>
    </source>
</evidence>
<dbReference type="GO" id="GO:0071014">
    <property type="term" value="C:post-mRNA release spliceosomal complex"/>
    <property type="evidence" value="ECO:0000318"/>
    <property type="project" value="GO_Central"/>
</dbReference>
<dbReference type="PANTHER" id="PTHR31551:SF1">
    <property type="entry name" value="COILED-COIL DOMAIN-CONTAINING PROTEIN 12"/>
    <property type="match status" value="1"/>
</dbReference>
<dbReference type="Gramene" id="EFJ14387">
    <property type="protein sequence ID" value="EFJ14387"/>
    <property type="gene ID" value="SELMODRAFT_445863"/>
</dbReference>
<reference evidence="2 3" key="1">
    <citation type="journal article" date="2011" name="Science">
        <title>The Selaginella genome identifies genetic changes associated with the evolution of vascular plants.</title>
        <authorList>
            <person name="Banks J.A."/>
            <person name="Nishiyama T."/>
            <person name="Hasebe M."/>
            <person name="Bowman J.L."/>
            <person name="Gribskov M."/>
            <person name="dePamphilis C."/>
            <person name="Albert V.A."/>
            <person name="Aono N."/>
            <person name="Aoyama T."/>
            <person name="Ambrose B.A."/>
            <person name="Ashton N.W."/>
            <person name="Axtell M.J."/>
            <person name="Barker E."/>
            <person name="Barker M.S."/>
            <person name="Bennetzen J.L."/>
            <person name="Bonawitz N.D."/>
            <person name="Chapple C."/>
            <person name="Cheng C."/>
            <person name="Correa L.G."/>
            <person name="Dacre M."/>
            <person name="DeBarry J."/>
            <person name="Dreyer I."/>
            <person name="Elias M."/>
            <person name="Engstrom E.M."/>
            <person name="Estelle M."/>
            <person name="Feng L."/>
            <person name="Finet C."/>
            <person name="Floyd S.K."/>
            <person name="Frommer W.B."/>
            <person name="Fujita T."/>
            <person name="Gramzow L."/>
            <person name="Gutensohn M."/>
            <person name="Harholt J."/>
            <person name="Hattori M."/>
            <person name="Heyl A."/>
            <person name="Hirai T."/>
            <person name="Hiwatashi Y."/>
            <person name="Ishikawa M."/>
            <person name="Iwata M."/>
            <person name="Karol K.G."/>
            <person name="Koehler B."/>
            <person name="Kolukisaoglu U."/>
            <person name="Kubo M."/>
            <person name="Kurata T."/>
            <person name="Lalonde S."/>
            <person name="Li K."/>
            <person name="Li Y."/>
            <person name="Litt A."/>
            <person name="Lyons E."/>
            <person name="Manning G."/>
            <person name="Maruyama T."/>
            <person name="Michael T.P."/>
            <person name="Mikami K."/>
            <person name="Miyazaki S."/>
            <person name="Morinaga S."/>
            <person name="Murata T."/>
            <person name="Mueller-Roeber B."/>
            <person name="Nelson D.R."/>
            <person name="Obara M."/>
            <person name="Oguri Y."/>
            <person name="Olmstead R.G."/>
            <person name="Onodera N."/>
            <person name="Petersen B.L."/>
            <person name="Pils B."/>
            <person name="Prigge M."/>
            <person name="Rensing S.A."/>
            <person name="Riano-Pachon D.M."/>
            <person name="Roberts A.W."/>
            <person name="Sato Y."/>
            <person name="Scheller H.V."/>
            <person name="Schulz B."/>
            <person name="Schulz C."/>
            <person name="Shakirov E.V."/>
            <person name="Shibagaki N."/>
            <person name="Shinohara N."/>
            <person name="Shippen D.E."/>
            <person name="Soerensen I."/>
            <person name="Sotooka R."/>
            <person name="Sugimoto N."/>
            <person name="Sugita M."/>
            <person name="Sumikawa N."/>
            <person name="Tanurdzic M."/>
            <person name="Theissen G."/>
            <person name="Ulvskov P."/>
            <person name="Wakazuki S."/>
            <person name="Weng J.K."/>
            <person name="Willats W.W."/>
            <person name="Wipf D."/>
            <person name="Wolf P.G."/>
            <person name="Yang L."/>
            <person name="Zimmer A.D."/>
            <person name="Zhu Q."/>
            <person name="Mitros T."/>
            <person name="Hellsten U."/>
            <person name="Loque D."/>
            <person name="Otillar R."/>
            <person name="Salamov A."/>
            <person name="Schmutz J."/>
            <person name="Shapiro H."/>
            <person name="Lindquist E."/>
            <person name="Lucas S."/>
            <person name="Rokhsar D."/>
            <person name="Grigoriev I.V."/>
        </authorList>
    </citation>
    <scope>NUCLEOTIDE SEQUENCE [LARGE SCALE GENOMIC DNA]</scope>
</reference>
<dbReference type="AlphaFoldDB" id="D8SLX3"/>
<dbReference type="KEGG" id="smo:SELMODRAFT_445863"/>
<gene>
    <name evidence="2" type="ORF">SELMODRAFT_445863</name>
</gene>
<feature type="compositionally biased region" description="Basic and acidic residues" evidence="1">
    <location>
        <begin position="45"/>
        <end position="57"/>
    </location>
</feature>
<feature type="region of interest" description="Disordered" evidence="1">
    <location>
        <begin position="20"/>
        <end position="57"/>
    </location>
</feature>
<dbReference type="Pfam" id="PF08315">
    <property type="entry name" value="cwf18"/>
    <property type="match status" value="1"/>
</dbReference>
<dbReference type="InterPro" id="IPR013169">
    <property type="entry name" value="mRNA_splic_Cwf18-like"/>
</dbReference>
<dbReference type="EMBL" id="GL377627">
    <property type="protein sequence ID" value="EFJ14387.1"/>
    <property type="molecule type" value="Genomic_DNA"/>
</dbReference>
<name>D8SLX3_SELML</name>
<organism evidence="3">
    <name type="scientific">Selaginella moellendorffii</name>
    <name type="common">Spikemoss</name>
    <dbReference type="NCBI Taxonomy" id="88036"/>
    <lineage>
        <taxon>Eukaryota</taxon>
        <taxon>Viridiplantae</taxon>
        <taxon>Streptophyta</taxon>
        <taxon>Embryophyta</taxon>
        <taxon>Tracheophyta</taxon>
        <taxon>Lycopodiopsida</taxon>
        <taxon>Selaginellales</taxon>
        <taxon>Selaginellaceae</taxon>
        <taxon>Selaginella</taxon>
    </lineage>
</organism>
<accession>D8SLX3</accession>
<dbReference type="eggNOG" id="KOG3407">
    <property type="taxonomic scope" value="Eukaryota"/>
</dbReference>
<evidence type="ECO:0000256" key="1">
    <source>
        <dbReference type="SAM" id="MobiDB-lite"/>
    </source>
</evidence>
<dbReference type="GO" id="GO:0005684">
    <property type="term" value="C:U2-type spliceosomal complex"/>
    <property type="evidence" value="ECO:0000318"/>
    <property type="project" value="GO_Central"/>
</dbReference>
<evidence type="ECO:0000313" key="3">
    <source>
        <dbReference type="Proteomes" id="UP000001514"/>
    </source>
</evidence>
<dbReference type="OMA" id="KFDDPVA"/>
<feature type="compositionally biased region" description="Basic and acidic residues" evidence="1">
    <location>
        <begin position="79"/>
        <end position="88"/>
    </location>
</feature>
<dbReference type="HOGENOM" id="CLU_091076_2_0_1"/>
<proteinExistence type="predicted"/>
<dbReference type="STRING" id="88036.D8SLX3"/>
<evidence type="ECO:0008006" key="4">
    <source>
        <dbReference type="Google" id="ProtNLM"/>
    </source>
</evidence>
<feature type="compositionally biased region" description="Acidic residues" evidence="1">
    <location>
        <begin position="25"/>
        <end position="43"/>
    </location>
</feature>
<dbReference type="PANTHER" id="PTHR31551">
    <property type="entry name" value="PRE-MRNA-SPLICING FACTOR CWF18"/>
    <property type="match status" value="1"/>
</dbReference>
<dbReference type="Proteomes" id="UP000001514">
    <property type="component" value="Unassembled WGS sequence"/>
</dbReference>
<feature type="region of interest" description="Disordered" evidence="1">
    <location>
        <begin position="79"/>
        <end position="104"/>
    </location>
</feature>
<dbReference type="InParanoid" id="D8SLX3"/>
<sequence>MAESVEQRRERLRALREAVELGGAGDEDAPGVEAADGDGEQEVDANGKENLQEEKADLPPIRFRNYLPRDEELQKLKREPPVLPKFEDPVAVPTDTSNAEDPMLSIAPKKANWDLRRDATKKLEKLEKRTTRAIIELMAGEKENRKKLGYEQD</sequence>
<dbReference type="FunCoup" id="D8SLX3">
    <property type="interactions" value="4037"/>
</dbReference>
<keyword evidence="3" id="KW-1185">Reference proteome</keyword>
<protein>
    <recommendedName>
        <fullName evidence="4">Coiled-coil domain-containing protein 12</fullName>
    </recommendedName>
</protein>